<evidence type="ECO:0000313" key="3">
    <source>
        <dbReference type="EMBL" id="QCK85768.1"/>
    </source>
</evidence>
<feature type="domain" description="HMA" evidence="2">
    <location>
        <begin position="1"/>
        <end position="63"/>
    </location>
</feature>
<dbReference type="RefSeq" id="WP_137099101.1">
    <property type="nucleotide sequence ID" value="NZ_CP039865.1"/>
</dbReference>
<keyword evidence="1" id="KW-0479">Metal-binding</keyword>
<dbReference type="CDD" id="cd00371">
    <property type="entry name" value="HMA"/>
    <property type="match status" value="1"/>
</dbReference>
<accession>A0A4D7QF42</accession>
<sequence length="65" mass="6505">MVVLNVQGMTCGGCAASVEKIIRRTDPAAIVRVDLASGRVEADTSADAAILAEAVSAAGYQAKAA</sequence>
<dbReference type="InterPro" id="IPR036163">
    <property type="entry name" value="HMA_dom_sf"/>
</dbReference>
<dbReference type="InterPro" id="IPR017969">
    <property type="entry name" value="Heavy-metal-associated_CS"/>
</dbReference>
<keyword evidence="4" id="KW-1185">Reference proteome</keyword>
<dbReference type="InterPro" id="IPR006121">
    <property type="entry name" value="HMA_dom"/>
</dbReference>
<dbReference type="Pfam" id="PF00403">
    <property type="entry name" value="HMA"/>
    <property type="match status" value="1"/>
</dbReference>
<dbReference type="Gene3D" id="3.30.70.100">
    <property type="match status" value="1"/>
</dbReference>
<organism evidence="3 4">
    <name type="scientific">Phreatobacter aquaticus</name>
    <dbReference type="NCBI Taxonomy" id="2570229"/>
    <lineage>
        <taxon>Bacteria</taxon>
        <taxon>Pseudomonadati</taxon>
        <taxon>Pseudomonadota</taxon>
        <taxon>Alphaproteobacteria</taxon>
        <taxon>Hyphomicrobiales</taxon>
        <taxon>Phreatobacteraceae</taxon>
        <taxon>Phreatobacter</taxon>
    </lineage>
</organism>
<protein>
    <submittedName>
        <fullName evidence="3">Heavy-metal-associated domain-containing protein</fullName>
    </submittedName>
</protein>
<evidence type="ECO:0000313" key="4">
    <source>
        <dbReference type="Proteomes" id="UP000298588"/>
    </source>
</evidence>
<evidence type="ECO:0000259" key="2">
    <source>
        <dbReference type="PROSITE" id="PS50846"/>
    </source>
</evidence>
<dbReference type="KEGG" id="paqt:E8L99_08320"/>
<dbReference type="EMBL" id="CP039865">
    <property type="protein sequence ID" value="QCK85768.1"/>
    <property type="molecule type" value="Genomic_DNA"/>
</dbReference>
<gene>
    <name evidence="3" type="ORF">E8L99_08320</name>
</gene>
<reference evidence="3 4" key="1">
    <citation type="submission" date="2019-04" db="EMBL/GenBank/DDBJ databases">
        <title>Phreatobacter aquaticus sp. nov.</title>
        <authorList>
            <person name="Choi A."/>
            <person name="Baek K."/>
        </authorList>
    </citation>
    <scope>NUCLEOTIDE SEQUENCE [LARGE SCALE GENOMIC DNA]</scope>
    <source>
        <strain evidence="3 4">NMCR1094</strain>
    </source>
</reference>
<dbReference type="AlphaFoldDB" id="A0A4D7QF42"/>
<dbReference type="PROSITE" id="PS50846">
    <property type="entry name" value="HMA_2"/>
    <property type="match status" value="1"/>
</dbReference>
<dbReference type="PROSITE" id="PS01047">
    <property type="entry name" value="HMA_1"/>
    <property type="match status" value="1"/>
</dbReference>
<proteinExistence type="predicted"/>
<evidence type="ECO:0000256" key="1">
    <source>
        <dbReference type="ARBA" id="ARBA00022723"/>
    </source>
</evidence>
<dbReference type="GO" id="GO:0046872">
    <property type="term" value="F:metal ion binding"/>
    <property type="evidence" value="ECO:0007669"/>
    <property type="project" value="UniProtKB-KW"/>
</dbReference>
<dbReference type="Proteomes" id="UP000298588">
    <property type="component" value="Chromosome"/>
</dbReference>
<dbReference type="OrthoDB" id="9801832at2"/>
<name>A0A4D7QF42_9HYPH</name>
<dbReference type="SUPFAM" id="SSF55008">
    <property type="entry name" value="HMA, heavy metal-associated domain"/>
    <property type="match status" value="1"/>
</dbReference>